<dbReference type="Gene3D" id="3.40.630.30">
    <property type="match status" value="1"/>
</dbReference>
<name>A0ABR3ZMW7_9PEZI</name>
<dbReference type="Proteomes" id="UP001583280">
    <property type="component" value="Unassembled WGS sequence"/>
</dbReference>
<reference evidence="2 3" key="1">
    <citation type="journal article" date="2024" name="IMA Fungus">
        <title>IMA Genome - F19 : A genome assembly and annotation guide to empower mycologists, including annotated draft genome sequences of Ceratocystis pirilliformis, Diaporthe australafricana, Fusarium ophioides, Paecilomyces lecythidis, and Sporothrix stenoceras.</title>
        <authorList>
            <person name="Aylward J."/>
            <person name="Wilson A.M."/>
            <person name="Visagie C.M."/>
            <person name="Spraker J."/>
            <person name="Barnes I."/>
            <person name="Buitendag C."/>
            <person name="Ceriani C."/>
            <person name="Del Mar Angel L."/>
            <person name="du Plessis D."/>
            <person name="Fuchs T."/>
            <person name="Gasser K."/>
            <person name="Kramer D."/>
            <person name="Li W."/>
            <person name="Munsamy K."/>
            <person name="Piso A."/>
            <person name="Price J.L."/>
            <person name="Sonnekus B."/>
            <person name="Thomas C."/>
            <person name="van der Nest A."/>
            <person name="van Dijk A."/>
            <person name="van Heerden A."/>
            <person name="van Vuuren N."/>
            <person name="Yilmaz N."/>
            <person name="Duong T.A."/>
            <person name="van der Merwe N.A."/>
            <person name="Wingfield M.J."/>
            <person name="Wingfield B.D."/>
        </authorList>
    </citation>
    <scope>NUCLEOTIDE SEQUENCE [LARGE SCALE GENOMIC DNA]</scope>
    <source>
        <strain evidence="2 3">CMW 12675</strain>
    </source>
</reference>
<comment type="caution">
    <text evidence="2">The sequence shown here is derived from an EMBL/GenBank/DDBJ whole genome shotgun (WGS) entry which is preliminary data.</text>
</comment>
<proteinExistence type="predicted"/>
<protein>
    <recommendedName>
        <fullName evidence="4">N-acetyltransferase domain-containing protein</fullName>
    </recommendedName>
</protein>
<dbReference type="SUPFAM" id="SSF55729">
    <property type="entry name" value="Acyl-CoA N-acyltransferases (Nat)"/>
    <property type="match status" value="1"/>
</dbReference>
<feature type="compositionally biased region" description="Polar residues" evidence="1">
    <location>
        <begin position="17"/>
        <end position="27"/>
    </location>
</feature>
<dbReference type="InterPro" id="IPR052523">
    <property type="entry name" value="Trichothecene_AcTrans"/>
</dbReference>
<evidence type="ECO:0000313" key="3">
    <source>
        <dbReference type="Proteomes" id="UP001583280"/>
    </source>
</evidence>
<feature type="compositionally biased region" description="Low complexity" evidence="1">
    <location>
        <begin position="1"/>
        <end position="16"/>
    </location>
</feature>
<gene>
    <name evidence="2" type="ORF">Cpir12675_000302</name>
</gene>
<sequence length="289" mass="32038">MSSLSLASPAPGPTLSDMQPSASSNGPYSGDPPAVPSAATPTPSLGHPLPPLLDRTDSITMPCGYHCRWARPGDEDAIATIYFGAFTGCQIRMHCFPETGPESSARHWWKSEAHHWLMHEQLYYVHVVEDASTGNVIAFCKWSYHPNGYKISEQPQHDGPSLPEINPRLAEHFFSQMGVERERIHSTTPHIILSMLSVDGKHQGKRLAGVLLSWGITQADKLGLPIYLESTTMGYPVYQKRGFQKIGSIMFDQTSQTDPADDVRNFEHWSKQNLVVMIRSPNCVKAGNQ</sequence>
<evidence type="ECO:0000313" key="2">
    <source>
        <dbReference type="EMBL" id="KAL1901612.1"/>
    </source>
</evidence>
<feature type="region of interest" description="Disordered" evidence="1">
    <location>
        <begin position="1"/>
        <end position="51"/>
    </location>
</feature>
<accession>A0ABR3ZMW7</accession>
<evidence type="ECO:0008006" key="4">
    <source>
        <dbReference type="Google" id="ProtNLM"/>
    </source>
</evidence>
<dbReference type="InterPro" id="IPR016181">
    <property type="entry name" value="Acyl_CoA_acyltransferase"/>
</dbReference>
<organism evidence="2 3">
    <name type="scientific">Ceratocystis pirilliformis</name>
    <dbReference type="NCBI Taxonomy" id="259994"/>
    <lineage>
        <taxon>Eukaryota</taxon>
        <taxon>Fungi</taxon>
        <taxon>Dikarya</taxon>
        <taxon>Ascomycota</taxon>
        <taxon>Pezizomycotina</taxon>
        <taxon>Sordariomycetes</taxon>
        <taxon>Hypocreomycetidae</taxon>
        <taxon>Microascales</taxon>
        <taxon>Ceratocystidaceae</taxon>
        <taxon>Ceratocystis</taxon>
    </lineage>
</organism>
<dbReference type="PANTHER" id="PTHR42791:SF1">
    <property type="entry name" value="N-ACETYLTRANSFERASE DOMAIN-CONTAINING PROTEIN"/>
    <property type="match status" value="1"/>
</dbReference>
<dbReference type="PANTHER" id="PTHR42791">
    <property type="entry name" value="GNAT FAMILY ACETYLTRANSFERASE"/>
    <property type="match status" value="1"/>
</dbReference>
<dbReference type="EMBL" id="JAWDJO010000004">
    <property type="protein sequence ID" value="KAL1901612.1"/>
    <property type="molecule type" value="Genomic_DNA"/>
</dbReference>
<keyword evidence="3" id="KW-1185">Reference proteome</keyword>
<evidence type="ECO:0000256" key="1">
    <source>
        <dbReference type="SAM" id="MobiDB-lite"/>
    </source>
</evidence>